<dbReference type="Pfam" id="PF12773">
    <property type="entry name" value="DZR"/>
    <property type="match status" value="1"/>
</dbReference>
<evidence type="ECO:0000313" key="6">
    <source>
        <dbReference type="EMBL" id="MBU9728452.1"/>
    </source>
</evidence>
<organism evidence="6 7">
    <name type="scientific">Diplocloster modestus</name>
    <dbReference type="NCBI Taxonomy" id="2850322"/>
    <lineage>
        <taxon>Bacteria</taxon>
        <taxon>Bacillati</taxon>
        <taxon>Bacillota</taxon>
        <taxon>Clostridia</taxon>
        <taxon>Lachnospirales</taxon>
        <taxon>Lachnospiraceae</taxon>
        <taxon>Diplocloster</taxon>
    </lineage>
</organism>
<keyword evidence="4" id="KW-0175">Coiled coil</keyword>
<protein>
    <submittedName>
        <fullName evidence="6">Zinc ribbon domain-containing protein</fullName>
    </submittedName>
</protein>
<dbReference type="Gene3D" id="4.10.1060.50">
    <property type="match status" value="1"/>
</dbReference>
<comment type="caution">
    <text evidence="6">The sequence shown here is derived from an EMBL/GenBank/DDBJ whole genome shotgun (WGS) entry which is preliminary data.</text>
</comment>
<keyword evidence="3" id="KW-0862">Zinc</keyword>
<evidence type="ECO:0000256" key="4">
    <source>
        <dbReference type="SAM" id="Coils"/>
    </source>
</evidence>
<feature type="domain" description="RanBP2-type" evidence="5">
    <location>
        <begin position="135"/>
        <end position="159"/>
    </location>
</feature>
<sequence>MSDLLSGLGNLGGLGGIVKGLTNFMPQDDPNVLIMKAQGEVSDLKKQETDLYIEIGKQAVEKYGLEDFGDAAGRMKLIQANLTAAETKLKEAKGAAEEKEQAEQAALAGRICPQCGHENPEGIKFCQECGSKLGVQNTCPSCGAANPAGVKFCQECGTRLAAAAVSGVCPSCGMENPPGIKFCGGCGERLGG</sequence>
<evidence type="ECO:0000259" key="5">
    <source>
        <dbReference type="SMART" id="SM00547"/>
    </source>
</evidence>
<feature type="coiled-coil region" evidence="4">
    <location>
        <begin position="75"/>
        <end position="105"/>
    </location>
</feature>
<dbReference type="InterPro" id="IPR001876">
    <property type="entry name" value="Znf_RanBP2"/>
</dbReference>
<keyword evidence="7" id="KW-1185">Reference proteome</keyword>
<proteinExistence type="predicted"/>
<feature type="domain" description="RanBP2-type" evidence="5">
    <location>
        <begin position="165"/>
        <end position="189"/>
    </location>
</feature>
<reference evidence="6 7" key="1">
    <citation type="submission" date="2021-06" db="EMBL/GenBank/DDBJ databases">
        <title>Description of novel taxa of the family Lachnospiraceae.</title>
        <authorList>
            <person name="Chaplin A.V."/>
            <person name="Sokolova S.R."/>
            <person name="Pikina A.P."/>
            <person name="Korzhanova M."/>
            <person name="Belova V."/>
            <person name="Korostin D."/>
            <person name="Efimov B.A."/>
        </authorList>
    </citation>
    <scope>NUCLEOTIDE SEQUENCE [LARGE SCALE GENOMIC DNA]</scope>
    <source>
        <strain evidence="6 7">ASD4241</strain>
    </source>
</reference>
<gene>
    <name evidence="6" type="ORF">KTH90_20850</name>
</gene>
<dbReference type="SMART" id="SM00547">
    <property type="entry name" value="ZnF_RBZ"/>
    <property type="match status" value="3"/>
</dbReference>
<evidence type="ECO:0000256" key="3">
    <source>
        <dbReference type="ARBA" id="ARBA00022833"/>
    </source>
</evidence>
<accession>A0ABS6KD62</accession>
<name>A0ABS6KD62_9FIRM</name>
<dbReference type="EMBL" id="JAHQCX010000019">
    <property type="protein sequence ID" value="MBU9728452.1"/>
    <property type="molecule type" value="Genomic_DNA"/>
</dbReference>
<feature type="domain" description="RanBP2-type" evidence="5">
    <location>
        <begin position="108"/>
        <end position="132"/>
    </location>
</feature>
<dbReference type="InterPro" id="IPR038587">
    <property type="entry name" value="Ribosomal_eL40_sf"/>
</dbReference>
<dbReference type="RefSeq" id="WP_158353538.1">
    <property type="nucleotide sequence ID" value="NZ_JAHQCX010000019.1"/>
</dbReference>
<keyword evidence="2" id="KW-0863">Zinc-finger</keyword>
<dbReference type="InterPro" id="IPR025874">
    <property type="entry name" value="DZR"/>
</dbReference>
<dbReference type="Proteomes" id="UP001314681">
    <property type="component" value="Unassembled WGS sequence"/>
</dbReference>
<keyword evidence="1" id="KW-0479">Metal-binding</keyword>
<evidence type="ECO:0000256" key="1">
    <source>
        <dbReference type="ARBA" id="ARBA00022723"/>
    </source>
</evidence>
<dbReference type="InterPro" id="IPR055999">
    <property type="entry name" value="DUF7577"/>
</dbReference>
<evidence type="ECO:0000256" key="2">
    <source>
        <dbReference type="ARBA" id="ARBA00022771"/>
    </source>
</evidence>
<dbReference type="Pfam" id="PF24463">
    <property type="entry name" value="DUF7577"/>
    <property type="match status" value="1"/>
</dbReference>
<evidence type="ECO:0000313" key="7">
    <source>
        <dbReference type="Proteomes" id="UP001314681"/>
    </source>
</evidence>